<proteinExistence type="predicted"/>
<dbReference type="EMBL" id="PPPX01000016">
    <property type="protein sequence ID" value="POA08279.1"/>
    <property type="molecule type" value="Genomic_DNA"/>
</dbReference>
<dbReference type="PRINTS" id="PR00420">
    <property type="entry name" value="RNGMNOXGNASE"/>
</dbReference>
<evidence type="ECO:0000259" key="5">
    <source>
        <dbReference type="Pfam" id="PF01494"/>
    </source>
</evidence>
<keyword evidence="3" id="KW-0560">Oxidoreductase</keyword>
<keyword evidence="7" id="KW-1185">Reference proteome</keyword>
<name>A0A2K4FAA2_9STAP</name>
<dbReference type="Gene3D" id="3.50.50.60">
    <property type="entry name" value="FAD/NAD(P)-binding domain"/>
    <property type="match status" value="1"/>
</dbReference>
<dbReference type="SUPFAM" id="SSF51905">
    <property type="entry name" value="FAD/NAD(P)-binding domain"/>
    <property type="match status" value="1"/>
</dbReference>
<keyword evidence="1" id="KW-0285">Flavoprotein</keyword>
<keyword evidence="4 6" id="KW-0503">Monooxygenase</keyword>
<dbReference type="GO" id="GO:0004497">
    <property type="term" value="F:monooxygenase activity"/>
    <property type="evidence" value="ECO:0007669"/>
    <property type="project" value="UniProtKB-KW"/>
</dbReference>
<evidence type="ECO:0000313" key="6">
    <source>
        <dbReference type="EMBL" id="POA08279.1"/>
    </source>
</evidence>
<dbReference type="PANTHER" id="PTHR46972:SF1">
    <property type="entry name" value="FAD DEPENDENT OXIDOREDUCTASE DOMAIN-CONTAINING PROTEIN"/>
    <property type="match status" value="1"/>
</dbReference>
<dbReference type="PANTHER" id="PTHR46972">
    <property type="entry name" value="MONOOXYGENASE ASQM-RELATED"/>
    <property type="match status" value="1"/>
</dbReference>
<dbReference type="GeneID" id="98298544"/>
<sequence>MNIKDIKEVAIIGGGPGGLMLGLLLQQRDIPFTIYEKGTQDVNADRGGSLDIHDDSGQLALQQAGIQEDFHRLARFDGEDTKVVGKDGTVYYTEVVDEDELGGRPEIDRGELCDLILQHIDDTHIQYHYQFESMETLDSGRRRVHFTNGETTDADLVVGVDGAFSKVRPYLSTQEIEYTGISMVELNVVDVEHEHPELLAYNQRGKMMALGGDRALLAQLNGDGRIKVYVSYRMEQAKLDEYKAMSIADLKAQVEHDFADWAPELQRYITEAGDDILLRRIYRLPIGFKWQTQGDVTLLGDAAHLMSPFAGEGVNAALYDAYLFDQALAEADELGDVVRQYEEAMYAASAQSAQESQDNLELMFSESAAEKMGDFFKSVLDDTED</sequence>
<dbReference type="AlphaFoldDB" id="A0A2K4FAA2"/>
<accession>A0A2K4FAA2</accession>
<dbReference type="GO" id="GO:0071949">
    <property type="term" value="F:FAD binding"/>
    <property type="evidence" value="ECO:0007669"/>
    <property type="project" value="InterPro"/>
</dbReference>
<comment type="caution">
    <text evidence="6">The sequence shown here is derived from an EMBL/GenBank/DDBJ whole genome shotgun (WGS) entry which is preliminary data.</text>
</comment>
<gene>
    <name evidence="6" type="ORF">CD039_09300</name>
</gene>
<reference evidence="6 7" key="1">
    <citation type="submission" date="2017-08" db="EMBL/GenBank/DDBJ databases">
        <title>Draft genome sequences of 64 type strains of genus Staph aureus.</title>
        <authorList>
            <person name="Cole K."/>
            <person name="Golubchik T."/>
            <person name="Russell J."/>
            <person name="Foster D."/>
            <person name="Llewelyn M."/>
            <person name="Wilson D."/>
            <person name="Crook D."/>
            <person name="Paul J."/>
        </authorList>
    </citation>
    <scope>NUCLEOTIDE SEQUENCE [LARGE SCALE GENOMIC DNA]</scope>
    <source>
        <strain evidence="6 7">DSM 29875</strain>
    </source>
</reference>
<evidence type="ECO:0000256" key="4">
    <source>
        <dbReference type="ARBA" id="ARBA00023033"/>
    </source>
</evidence>
<evidence type="ECO:0000256" key="3">
    <source>
        <dbReference type="ARBA" id="ARBA00023002"/>
    </source>
</evidence>
<dbReference type="RefSeq" id="WP_103372076.1">
    <property type="nucleotide sequence ID" value="NZ_CBCRVO010000002.1"/>
</dbReference>
<evidence type="ECO:0000256" key="1">
    <source>
        <dbReference type="ARBA" id="ARBA00022630"/>
    </source>
</evidence>
<dbReference type="Proteomes" id="UP000242712">
    <property type="component" value="Unassembled WGS sequence"/>
</dbReference>
<feature type="domain" description="FAD-binding" evidence="5">
    <location>
        <begin position="8"/>
        <end position="330"/>
    </location>
</feature>
<dbReference type="InterPro" id="IPR036188">
    <property type="entry name" value="FAD/NAD-bd_sf"/>
</dbReference>
<dbReference type="InterPro" id="IPR002938">
    <property type="entry name" value="FAD-bd"/>
</dbReference>
<dbReference type="Pfam" id="PF01494">
    <property type="entry name" value="FAD_binding_3"/>
    <property type="match status" value="1"/>
</dbReference>
<organism evidence="6 7">
    <name type="scientific">Staphylococcus argensis</name>
    <dbReference type="NCBI Taxonomy" id="1607738"/>
    <lineage>
        <taxon>Bacteria</taxon>
        <taxon>Bacillati</taxon>
        <taxon>Bacillota</taxon>
        <taxon>Bacilli</taxon>
        <taxon>Bacillales</taxon>
        <taxon>Staphylococcaceae</taxon>
        <taxon>Staphylococcus</taxon>
    </lineage>
</organism>
<evidence type="ECO:0000313" key="7">
    <source>
        <dbReference type="Proteomes" id="UP000242712"/>
    </source>
</evidence>
<dbReference type="OrthoDB" id="9806565at2"/>
<evidence type="ECO:0000256" key="2">
    <source>
        <dbReference type="ARBA" id="ARBA00022827"/>
    </source>
</evidence>
<protein>
    <submittedName>
        <fullName evidence="6">FAD-dependent monooxygenase</fullName>
    </submittedName>
</protein>
<keyword evidence="2" id="KW-0274">FAD</keyword>